<protein>
    <submittedName>
        <fullName evidence="2">Aspartyl protease family protein</fullName>
    </submittedName>
</protein>
<dbReference type="InterPro" id="IPR001969">
    <property type="entry name" value="Aspartic_peptidase_AS"/>
</dbReference>
<feature type="transmembrane region" description="Helical" evidence="1">
    <location>
        <begin position="35"/>
        <end position="54"/>
    </location>
</feature>
<keyword evidence="2" id="KW-0378">Hydrolase</keyword>
<dbReference type="CDD" id="cd05483">
    <property type="entry name" value="retropepsin_like_bacteria"/>
    <property type="match status" value="1"/>
</dbReference>
<dbReference type="RefSeq" id="WP_306840062.1">
    <property type="nucleotide sequence ID" value="NZ_JAUSRF010000029.1"/>
</dbReference>
<dbReference type="NCBIfam" id="TIGR02281">
    <property type="entry name" value="clan_AA_DTGA"/>
    <property type="match status" value="1"/>
</dbReference>
<gene>
    <name evidence="2" type="ORF">J2T09_005344</name>
</gene>
<dbReference type="Pfam" id="PF13975">
    <property type="entry name" value="gag-asp_proteas"/>
    <property type="match status" value="1"/>
</dbReference>
<dbReference type="InterPro" id="IPR011969">
    <property type="entry name" value="Clan_AA_Asp_peptidase_C"/>
</dbReference>
<dbReference type="Proteomes" id="UP001241472">
    <property type="component" value="Unassembled WGS sequence"/>
</dbReference>
<dbReference type="InterPro" id="IPR021109">
    <property type="entry name" value="Peptidase_aspartic_dom_sf"/>
</dbReference>
<dbReference type="SUPFAM" id="SSF50630">
    <property type="entry name" value="Acid proteases"/>
    <property type="match status" value="1"/>
</dbReference>
<sequence>MNGLTVVLIILGAGLALLIFNDSSGHTMGMENDDFARMVYLLPIAAVLSAGVLAGRHGGLGETARMIAIWLVIIMGLMVGYLYRNDFASVGNRFMAGLMPGSAVVTTASDGSSEVILHRAMGGHFQARMEVNGRTVPMLVDTGASSVVLSWDDARTLGLDPENLSFTVSVSTANGRAMAAPVRLDQMTIGPIVRRDVRAMVASEGRLDESLLGMTFLSTLSSLQIQTDEMRLKD</sequence>
<keyword evidence="1" id="KW-0472">Membrane</keyword>
<evidence type="ECO:0000256" key="1">
    <source>
        <dbReference type="SAM" id="Phobius"/>
    </source>
</evidence>
<comment type="caution">
    <text evidence="2">The sequence shown here is derived from an EMBL/GenBank/DDBJ whole genome shotgun (WGS) entry which is preliminary data.</text>
</comment>
<dbReference type="GO" id="GO:0006508">
    <property type="term" value="P:proteolysis"/>
    <property type="evidence" value="ECO:0007669"/>
    <property type="project" value="UniProtKB-KW"/>
</dbReference>
<evidence type="ECO:0000313" key="3">
    <source>
        <dbReference type="Proteomes" id="UP001241472"/>
    </source>
</evidence>
<keyword evidence="3" id="KW-1185">Reference proteome</keyword>
<name>A0ABT9Q1G3_9HYPH</name>
<evidence type="ECO:0000313" key="2">
    <source>
        <dbReference type="EMBL" id="MDP9840557.1"/>
    </source>
</evidence>
<proteinExistence type="predicted"/>
<dbReference type="PROSITE" id="PS00141">
    <property type="entry name" value="ASP_PROTEASE"/>
    <property type="match status" value="1"/>
</dbReference>
<dbReference type="Gene3D" id="2.40.70.10">
    <property type="entry name" value="Acid Proteases"/>
    <property type="match status" value="1"/>
</dbReference>
<organism evidence="2 3">
    <name type="scientific">Neorhizobium huautlense</name>
    <dbReference type="NCBI Taxonomy" id="67774"/>
    <lineage>
        <taxon>Bacteria</taxon>
        <taxon>Pseudomonadati</taxon>
        <taxon>Pseudomonadota</taxon>
        <taxon>Alphaproteobacteria</taxon>
        <taxon>Hyphomicrobiales</taxon>
        <taxon>Rhizobiaceae</taxon>
        <taxon>Rhizobium/Agrobacterium group</taxon>
        <taxon>Neorhizobium</taxon>
    </lineage>
</organism>
<accession>A0ABT9Q1G3</accession>
<keyword evidence="2" id="KW-0645">Protease</keyword>
<dbReference type="GO" id="GO:0008233">
    <property type="term" value="F:peptidase activity"/>
    <property type="evidence" value="ECO:0007669"/>
    <property type="project" value="UniProtKB-KW"/>
</dbReference>
<feature type="transmembrane region" description="Helical" evidence="1">
    <location>
        <begin position="66"/>
        <end position="83"/>
    </location>
</feature>
<keyword evidence="1" id="KW-1133">Transmembrane helix</keyword>
<dbReference type="EMBL" id="JAUSRF010000029">
    <property type="protein sequence ID" value="MDP9840557.1"/>
    <property type="molecule type" value="Genomic_DNA"/>
</dbReference>
<dbReference type="InterPro" id="IPR034122">
    <property type="entry name" value="Retropepsin-like_bacterial"/>
</dbReference>
<keyword evidence="1" id="KW-0812">Transmembrane</keyword>
<reference evidence="2 3" key="1">
    <citation type="submission" date="2023-07" db="EMBL/GenBank/DDBJ databases">
        <title>Sorghum-associated microbial communities from plants grown in Nebraska, USA.</title>
        <authorList>
            <person name="Schachtman D."/>
        </authorList>
    </citation>
    <scope>NUCLEOTIDE SEQUENCE [LARGE SCALE GENOMIC DNA]</scope>
    <source>
        <strain evidence="2 3">DS1307</strain>
    </source>
</reference>